<protein>
    <recommendedName>
        <fullName evidence="3">Erythromycin esterase</fullName>
    </recommendedName>
</protein>
<dbReference type="PIRSF" id="PIRSF036794">
    <property type="entry name" value="UCP_erythr_ester"/>
    <property type="match status" value="1"/>
</dbReference>
<dbReference type="Gene3D" id="3.40.1660.10">
    <property type="entry name" value="EreA-like (biosynthetic domain)"/>
    <property type="match status" value="1"/>
</dbReference>
<dbReference type="EMBL" id="KL197710">
    <property type="protein sequence ID" value="KDQ63837.1"/>
    <property type="molecule type" value="Genomic_DNA"/>
</dbReference>
<keyword evidence="2" id="KW-1185">Reference proteome</keyword>
<evidence type="ECO:0000313" key="2">
    <source>
        <dbReference type="Proteomes" id="UP000027265"/>
    </source>
</evidence>
<dbReference type="InterPro" id="IPR007815">
    <property type="entry name" value="Emycin_Estase"/>
</dbReference>
<dbReference type="InterPro" id="IPR014622">
    <property type="entry name" value="UCP036794_erythomycin"/>
</dbReference>
<dbReference type="HOGENOM" id="CLU_026490_1_0_1"/>
<sequence length="497" mass="57061">MPVLPAVTNMPAADVKALLSPHMQRLTFNHDSYNGLINSIGDVQVVLIGDGSHGTYEFYAHRANLTKRLIEEKGFNVVAVEADWPDAFRINRYIHNIKLPSDGHLPTALSSLQEFQRFPKWMWKNQVMPSFIDFLKSHNAKVFEESGGDPSRSVSFYGMDLYSLHRSARAVVEYLEIVDPLAAREARIRYNCFERFGEDKSSYAFANQFDLNQSCASHILTVLQSLLANGQSYISSQLASPEHKRLSHPEEEQFVAEMNALVVKNAEEYYRRMMSEYVATWNLRDNHFAHTLQKIHHHLGPSSSDSKTKTREPAKIVVWAHNSHIGDARHTDMGWRRGEINLGQRCREIFGEENVFSLGFLGGRGTVTAARNWDEPPRLYEMNPPFERSIERVFDHSTEEDFYLVMHRIEKDEKGENTKVAVSSRLNEFLNETRYQRFIGVIYRPTTEIPSHYSRCSLAKQYDAVAYLKWSTGIEPLEPEEGWKSAGDLDETFPFGQ</sequence>
<gene>
    <name evidence="1" type="ORF">JAAARDRAFT_148566</name>
</gene>
<dbReference type="Gene3D" id="3.30.1870.10">
    <property type="entry name" value="EreA-like, domain 2"/>
    <property type="match status" value="1"/>
</dbReference>
<dbReference type="Pfam" id="PF05139">
    <property type="entry name" value="Erythro_esteras"/>
    <property type="match status" value="1"/>
</dbReference>
<dbReference type="InterPro" id="IPR052036">
    <property type="entry name" value="Hydrolase/PRTase-associated"/>
</dbReference>
<organism evidence="1 2">
    <name type="scientific">Jaapia argillacea MUCL 33604</name>
    <dbReference type="NCBI Taxonomy" id="933084"/>
    <lineage>
        <taxon>Eukaryota</taxon>
        <taxon>Fungi</taxon>
        <taxon>Dikarya</taxon>
        <taxon>Basidiomycota</taxon>
        <taxon>Agaricomycotina</taxon>
        <taxon>Agaricomycetes</taxon>
        <taxon>Agaricomycetidae</taxon>
        <taxon>Jaapiales</taxon>
        <taxon>Jaapiaceae</taxon>
        <taxon>Jaapia</taxon>
    </lineage>
</organism>
<name>A0A067QJY4_9AGAM</name>
<dbReference type="GO" id="GO:0046677">
    <property type="term" value="P:response to antibiotic"/>
    <property type="evidence" value="ECO:0007669"/>
    <property type="project" value="InterPro"/>
</dbReference>
<dbReference type="OrthoDB" id="413649at2759"/>
<reference evidence="2" key="1">
    <citation type="journal article" date="2014" name="Proc. Natl. Acad. Sci. U.S.A.">
        <title>Extensive sampling of basidiomycete genomes demonstrates inadequacy of the white-rot/brown-rot paradigm for wood decay fungi.</title>
        <authorList>
            <person name="Riley R."/>
            <person name="Salamov A.A."/>
            <person name="Brown D.W."/>
            <person name="Nagy L.G."/>
            <person name="Floudas D."/>
            <person name="Held B.W."/>
            <person name="Levasseur A."/>
            <person name="Lombard V."/>
            <person name="Morin E."/>
            <person name="Otillar R."/>
            <person name="Lindquist E.A."/>
            <person name="Sun H."/>
            <person name="LaButti K.M."/>
            <person name="Schmutz J."/>
            <person name="Jabbour D."/>
            <person name="Luo H."/>
            <person name="Baker S.E."/>
            <person name="Pisabarro A.G."/>
            <person name="Walton J.D."/>
            <person name="Blanchette R.A."/>
            <person name="Henrissat B."/>
            <person name="Martin F."/>
            <person name="Cullen D."/>
            <person name="Hibbett D.S."/>
            <person name="Grigoriev I.V."/>
        </authorList>
    </citation>
    <scope>NUCLEOTIDE SEQUENCE [LARGE SCALE GENOMIC DNA]</scope>
    <source>
        <strain evidence="2">MUCL 33604</strain>
    </source>
</reference>
<feature type="non-terminal residue" evidence="1">
    <location>
        <position position="1"/>
    </location>
</feature>
<dbReference type="PANTHER" id="PTHR31299:SF0">
    <property type="entry name" value="ESTERASE, PUTATIVE (AFU_ORTHOLOGUE AFUA_1G05850)-RELATED"/>
    <property type="match status" value="1"/>
</dbReference>
<dbReference type="PANTHER" id="PTHR31299">
    <property type="entry name" value="ESTERASE, PUTATIVE (AFU_ORTHOLOGUE AFUA_1G05850)-RELATED"/>
    <property type="match status" value="1"/>
</dbReference>
<evidence type="ECO:0008006" key="3">
    <source>
        <dbReference type="Google" id="ProtNLM"/>
    </source>
</evidence>
<dbReference type="AlphaFoldDB" id="A0A067QJY4"/>
<dbReference type="Proteomes" id="UP000027265">
    <property type="component" value="Unassembled WGS sequence"/>
</dbReference>
<dbReference type="SUPFAM" id="SSF159501">
    <property type="entry name" value="EreA/ChaN-like"/>
    <property type="match status" value="1"/>
</dbReference>
<proteinExistence type="predicted"/>
<dbReference type="STRING" id="933084.A0A067QJY4"/>
<dbReference type="InParanoid" id="A0A067QJY4"/>
<evidence type="ECO:0000313" key="1">
    <source>
        <dbReference type="EMBL" id="KDQ63837.1"/>
    </source>
</evidence>
<dbReference type="CDD" id="cd14728">
    <property type="entry name" value="Ere-like"/>
    <property type="match status" value="1"/>
</dbReference>
<accession>A0A067QJY4</accession>